<dbReference type="PANTHER" id="PTHR13847:SF129">
    <property type="entry name" value="FAD DEPENDENT OXIDOREDUCTASE"/>
    <property type="match status" value="1"/>
</dbReference>
<name>A0A1L7VSF2_FUSPR</name>
<dbReference type="InterPro" id="IPR036188">
    <property type="entry name" value="FAD/NAD-bd_sf"/>
</dbReference>
<organism evidence="3 4">
    <name type="scientific">Fusarium proliferatum (strain ET1)</name>
    <name type="common">Orchid endophyte fungus</name>
    <dbReference type="NCBI Taxonomy" id="1227346"/>
    <lineage>
        <taxon>Eukaryota</taxon>
        <taxon>Fungi</taxon>
        <taxon>Dikarya</taxon>
        <taxon>Ascomycota</taxon>
        <taxon>Pezizomycotina</taxon>
        <taxon>Sordariomycetes</taxon>
        <taxon>Hypocreomycetidae</taxon>
        <taxon>Hypocreales</taxon>
        <taxon>Nectriaceae</taxon>
        <taxon>Fusarium</taxon>
        <taxon>Fusarium fujikuroi species complex</taxon>
    </lineage>
</organism>
<dbReference type="RefSeq" id="XP_031083929.1">
    <property type="nucleotide sequence ID" value="XM_031234165.1"/>
</dbReference>
<dbReference type="GeneID" id="42052624"/>
<proteinExistence type="predicted"/>
<dbReference type="EMBL" id="FJOF01000007">
    <property type="protein sequence ID" value="CZR43338.1"/>
    <property type="molecule type" value="Genomic_DNA"/>
</dbReference>
<gene>
    <name evidence="3" type="ORF">FPRO_07745</name>
</gene>
<dbReference type="Gene3D" id="3.50.50.60">
    <property type="entry name" value="FAD/NAD(P)-binding domain"/>
    <property type="match status" value="1"/>
</dbReference>
<sequence length="474" mass="51298">MTIPTLLPGQAELPSTESTKSYWHHKPSERLLGHRTTAELPSTADVVVVGSGITGAFAARELVKGGCKNVVLLEAREACWGATGRNGGHCQPLIYASKAPVAQFELDTFNFLKDLVSEHSISCDWETVGGVHRVPSQEILDIVTQHLDRLKKTNPELADDIKVITDQEQLKKLRVSGASAAIYQPNAAKLWPYKLVSWVLESLLEANDSSVFNLQTKTPVEHIQRIGGSWVLHTPRGQIAARKAILATNAYTSHLIPKLSGYIVPVRGQVAALTPSEGSSPLEHSHVWWTPDGGDDYLVQRPSGELITGGERLGSSDGQVGLSRDDSIDPIIAQRLRASLHEAVRLRAPEESEDTTLQATHEWTGIMGYSKDGYPWVGQLPASLGGEDGGLWLSVAYTGHGMPVAARCGIAVAQEILGIADGVKLPAQYRIDGGRVDRARDMKIPSTLLDEVMMMIGDGNSNMSHGKDHDEACV</sequence>
<feature type="domain" description="FAD dependent oxidoreductase" evidence="2">
    <location>
        <begin position="45"/>
        <end position="414"/>
    </location>
</feature>
<reference evidence="4" key="1">
    <citation type="journal article" date="2016" name="Genome Biol. Evol.">
        <title>Comparative 'omics' of the Fusarium fujikuroi species complex highlights differences in genetic potential and metabolite synthesis.</title>
        <authorList>
            <person name="Niehaus E.-M."/>
            <person name="Muensterkoetter M."/>
            <person name="Proctor R.H."/>
            <person name="Brown D.W."/>
            <person name="Sharon A."/>
            <person name="Idan Y."/>
            <person name="Oren-Young L."/>
            <person name="Sieber C.M."/>
            <person name="Novak O."/>
            <person name="Pencik A."/>
            <person name="Tarkowska D."/>
            <person name="Hromadova K."/>
            <person name="Freeman S."/>
            <person name="Maymon M."/>
            <person name="Elazar M."/>
            <person name="Youssef S.A."/>
            <person name="El-Shabrawy E.S.M."/>
            <person name="Shalaby A.B.A."/>
            <person name="Houterman P."/>
            <person name="Brock N.L."/>
            <person name="Burkhardt I."/>
            <person name="Tsavkelova E.A."/>
            <person name="Dickschat J.S."/>
            <person name="Galuszka P."/>
            <person name="Gueldener U."/>
            <person name="Tudzynski B."/>
        </authorList>
    </citation>
    <scope>NUCLEOTIDE SEQUENCE [LARGE SCALE GENOMIC DNA]</scope>
    <source>
        <strain evidence="4">ET1</strain>
    </source>
</reference>
<evidence type="ECO:0000313" key="4">
    <source>
        <dbReference type="Proteomes" id="UP000183971"/>
    </source>
</evidence>
<feature type="region of interest" description="Disordered" evidence="1">
    <location>
        <begin position="1"/>
        <end position="22"/>
    </location>
</feature>
<accession>A0A1L7VSF2</accession>
<dbReference type="AlphaFoldDB" id="A0A1L7VSF2"/>
<dbReference type="SUPFAM" id="SSF51905">
    <property type="entry name" value="FAD/NAD(P)-binding domain"/>
    <property type="match status" value="1"/>
</dbReference>
<dbReference type="VEuPathDB" id="FungiDB:FPRO_07745"/>
<dbReference type="Pfam" id="PF01266">
    <property type="entry name" value="DAO"/>
    <property type="match status" value="1"/>
</dbReference>
<dbReference type="Gene3D" id="3.30.9.10">
    <property type="entry name" value="D-Amino Acid Oxidase, subunit A, domain 2"/>
    <property type="match status" value="1"/>
</dbReference>
<evidence type="ECO:0000256" key="1">
    <source>
        <dbReference type="SAM" id="MobiDB-lite"/>
    </source>
</evidence>
<dbReference type="InterPro" id="IPR006076">
    <property type="entry name" value="FAD-dep_OxRdtase"/>
</dbReference>
<dbReference type="PANTHER" id="PTHR13847">
    <property type="entry name" value="SARCOSINE DEHYDROGENASE-RELATED"/>
    <property type="match status" value="1"/>
</dbReference>
<comment type="caution">
    <text evidence="3">The sequence shown here is derived from an EMBL/GenBank/DDBJ whole genome shotgun (WGS) entry which is preliminary data.</text>
</comment>
<dbReference type="GO" id="GO:0005737">
    <property type="term" value="C:cytoplasm"/>
    <property type="evidence" value="ECO:0007669"/>
    <property type="project" value="TreeGrafter"/>
</dbReference>
<evidence type="ECO:0000259" key="2">
    <source>
        <dbReference type="Pfam" id="PF01266"/>
    </source>
</evidence>
<protein>
    <recommendedName>
        <fullName evidence="2">FAD dependent oxidoreductase domain-containing protein</fullName>
    </recommendedName>
</protein>
<evidence type="ECO:0000313" key="3">
    <source>
        <dbReference type="EMBL" id="CZR43338.1"/>
    </source>
</evidence>
<dbReference type="Proteomes" id="UP000183971">
    <property type="component" value="Unassembled WGS sequence"/>
</dbReference>
<keyword evidence="4" id="KW-1185">Reference proteome</keyword>